<name>A0A2M8M2A0_PREIN</name>
<reference evidence="1 2" key="1">
    <citation type="submission" date="2017-11" db="EMBL/GenBank/DDBJ databases">
        <title>Genome sequencing of Prevotella intermedia KCOM 1779.</title>
        <authorList>
            <person name="Kook J.-K."/>
            <person name="Park S.-N."/>
            <person name="Lim Y.K."/>
        </authorList>
    </citation>
    <scope>NUCLEOTIDE SEQUENCE [LARGE SCALE GENOMIC DNA]</scope>
    <source>
        <strain evidence="1 2">KCOM 1779</strain>
    </source>
</reference>
<proteinExistence type="predicted"/>
<organism evidence="1 2">
    <name type="scientific">Prevotella intermedia</name>
    <dbReference type="NCBI Taxonomy" id="28131"/>
    <lineage>
        <taxon>Bacteria</taxon>
        <taxon>Pseudomonadati</taxon>
        <taxon>Bacteroidota</taxon>
        <taxon>Bacteroidia</taxon>
        <taxon>Bacteroidales</taxon>
        <taxon>Prevotellaceae</taxon>
        <taxon>Prevotella</taxon>
    </lineage>
</organism>
<comment type="caution">
    <text evidence="1">The sequence shown here is derived from an EMBL/GenBank/DDBJ whole genome shotgun (WGS) entry which is preliminary data.</text>
</comment>
<feature type="non-terminal residue" evidence="1">
    <location>
        <position position="68"/>
    </location>
</feature>
<dbReference type="EMBL" id="PGGD01000003">
    <property type="protein sequence ID" value="PJE98326.1"/>
    <property type="molecule type" value="Genomic_DNA"/>
</dbReference>
<dbReference type="AlphaFoldDB" id="A0A2M8M2A0"/>
<accession>A0A2M8M2A0</accession>
<gene>
    <name evidence="1" type="ORF">CUB97_12305</name>
</gene>
<dbReference type="Proteomes" id="UP000228641">
    <property type="component" value="Unassembled WGS sequence"/>
</dbReference>
<protein>
    <submittedName>
        <fullName evidence="1">Uncharacterized protein</fullName>
    </submittedName>
</protein>
<sequence>MEKSFLKVLHKGEIMDVKSLEMLKGGMVMAGCGSLTTCDCYKGVNGFLCGSRNHAKPEQPTKPSKPST</sequence>
<evidence type="ECO:0000313" key="1">
    <source>
        <dbReference type="EMBL" id="PJE98326.1"/>
    </source>
</evidence>
<dbReference type="RefSeq" id="WP_157788799.1">
    <property type="nucleotide sequence ID" value="NZ_PGGD01000003.1"/>
</dbReference>
<evidence type="ECO:0000313" key="2">
    <source>
        <dbReference type="Proteomes" id="UP000228641"/>
    </source>
</evidence>